<reference evidence="3 4" key="1">
    <citation type="journal article" date="2014" name="Int. J. Syst. Evol. Microbiol.">
        <title>Complete genome sequence of Corynebacterium casei LMG S-19264T (=DSM 44701T), isolated from a smear-ripened cheese.</title>
        <authorList>
            <consortium name="US DOE Joint Genome Institute (JGI-PGF)"/>
            <person name="Walter F."/>
            <person name="Albersmeier A."/>
            <person name="Kalinowski J."/>
            <person name="Ruckert C."/>
        </authorList>
    </citation>
    <scope>NUCLEOTIDE SEQUENCE [LARGE SCALE GENOMIC DNA]</scope>
    <source>
        <strain evidence="3 4">NBRC 112289</strain>
    </source>
</reference>
<dbReference type="SUPFAM" id="SSF50952">
    <property type="entry name" value="Soluble quinoprotein glucose dehydrogenase"/>
    <property type="match status" value="1"/>
</dbReference>
<organism evidence="3 4">
    <name type="scientific">Arenivirga flava</name>
    <dbReference type="NCBI Taxonomy" id="1930060"/>
    <lineage>
        <taxon>Bacteria</taxon>
        <taxon>Bacillati</taxon>
        <taxon>Actinomycetota</taxon>
        <taxon>Actinomycetes</taxon>
        <taxon>Micrococcales</taxon>
        <taxon>Microbacteriaceae</taxon>
        <taxon>Arenivirga</taxon>
    </lineage>
</organism>
<feature type="domain" description="Glucose/Sorbosone dehydrogenase" evidence="2">
    <location>
        <begin position="101"/>
        <end position="392"/>
    </location>
</feature>
<dbReference type="EMBL" id="BSUL01000001">
    <property type="protein sequence ID" value="GMA28542.1"/>
    <property type="molecule type" value="Genomic_DNA"/>
</dbReference>
<feature type="region of interest" description="Disordered" evidence="1">
    <location>
        <begin position="1"/>
        <end position="27"/>
    </location>
</feature>
<dbReference type="AlphaFoldDB" id="A0AA37UL89"/>
<feature type="compositionally biased region" description="Low complexity" evidence="1">
    <location>
        <begin position="7"/>
        <end position="18"/>
    </location>
</feature>
<comment type="caution">
    <text evidence="3">The sequence shown here is derived from an EMBL/GenBank/DDBJ whole genome shotgun (WGS) entry which is preliminary data.</text>
</comment>
<name>A0AA37UL89_9MICO</name>
<proteinExistence type="predicted"/>
<feature type="compositionally biased region" description="Low complexity" evidence="1">
    <location>
        <begin position="61"/>
        <end position="76"/>
    </location>
</feature>
<feature type="region of interest" description="Disordered" evidence="1">
    <location>
        <begin position="59"/>
        <end position="94"/>
    </location>
</feature>
<gene>
    <name evidence="3" type="ORF">GCM10025874_17950</name>
</gene>
<sequence length="413" mass="42158">MHGLAPRSGTAGRTTDAASARRRGGAGLPAARLRRALRLGAPAGALVAALALAGCTPASEPPAATGGTTDATEEGPQPTASAAPGGSFVPSGEPEVLAEGLDVPWSVVVLDDGATLISERETARVLELVDGALREVGTVPGVRAEGEGGLMGLAALEAGGERWLYAMHTGADDNRIVRMPLQGEPGAVALGAPEELLTGIPSSSTHNGGRLAFGPDGKLYATTGDAQDRPSSQDAGSLGGKVLRLEPDGSVPSDNPTAGSPVYTLGHRNPQGLTWDASGQLWASEFGQDTWDELNRLEPGGNYGWPEVEGQAGAEGFVDPVVQWSPAEASPSGLAAAGDSLYLAALRGERLWRIESGEPVTTEAYHAGEFGRLRDAVLAPDGASLLVLTNNTSRDSAGPGDDRLLRIPLAPAD</sequence>
<evidence type="ECO:0000313" key="3">
    <source>
        <dbReference type="EMBL" id="GMA28542.1"/>
    </source>
</evidence>
<evidence type="ECO:0000259" key="2">
    <source>
        <dbReference type="Pfam" id="PF07995"/>
    </source>
</evidence>
<dbReference type="PANTHER" id="PTHR19328">
    <property type="entry name" value="HEDGEHOG-INTERACTING PROTEIN"/>
    <property type="match status" value="1"/>
</dbReference>
<dbReference type="InterPro" id="IPR011042">
    <property type="entry name" value="6-blade_b-propeller_TolB-like"/>
</dbReference>
<dbReference type="InterPro" id="IPR012938">
    <property type="entry name" value="Glc/Sorbosone_DH"/>
</dbReference>
<protein>
    <submittedName>
        <fullName evidence="3">Oxidoreductase</fullName>
    </submittedName>
</protein>
<dbReference type="InterPro" id="IPR011041">
    <property type="entry name" value="Quinoprot_gluc/sorb_DH_b-prop"/>
</dbReference>
<evidence type="ECO:0000313" key="4">
    <source>
        <dbReference type="Proteomes" id="UP001157160"/>
    </source>
</evidence>
<feature type="region of interest" description="Disordered" evidence="1">
    <location>
        <begin position="200"/>
        <end position="260"/>
    </location>
</feature>
<dbReference type="Pfam" id="PF07995">
    <property type="entry name" value="GSDH"/>
    <property type="match status" value="1"/>
</dbReference>
<keyword evidence="4" id="KW-1185">Reference proteome</keyword>
<dbReference type="Proteomes" id="UP001157160">
    <property type="component" value="Unassembled WGS sequence"/>
</dbReference>
<dbReference type="PANTHER" id="PTHR19328:SF13">
    <property type="entry name" value="HIPL1 PROTEIN"/>
    <property type="match status" value="1"/>
</dbReference>
<accession>A0AA37UL89</accession>
<dbReference type="Gene3D" id="2.120.10.30">
    <property type="entry name" value="TolB, C-terminal domain"/>
    <property type="match status" value="1"/>
</dbReference>
<evidence type="ECO:0000256" key="1">
    <source>
        <dbReference type="SAM" id="MobiDB-lite"/>
    </source>
</evidence>